<dbReference type="Pfam" id="PF04607">
    <property type="entry name" value="RelA_SpoT"/>
    <property type="match status" value="1"/>
</dbReference>
<dbReference type="SMART" id="SM00471">
    <property type="entry name" value="HDc"/>
    <property type="match status" value="1"/>
</dbReference>
<dbReference type="CDD" id="cd00077">
    <property type="entry name" value="HDc"/>
    <property type="match status" value="1"/>
</dbReference>
<evidence type="ECO:0000259" key="4">
    <source>
        <dbReference type="PROSITE" id="PS51831"/>
    </source>
</evidence>
<dbReference type="InterPro" id="IPR045600">
    <property type="entry name" value="RelA/SpoT_AH_RIS"/>
</dbReference>
<dbReference type="Pfam" id="PF19296">
    <property type="entry name" value="RelA_AH_RIS"/>
    <property type="match status" value="1"/>
</dbReference>
<reference evidence="6 7" key="1">
    <citation type="submission" date="2016-10" db="EMBL/GenBank/DDBJ databases">
        <title>Silvanigrella aquatica sp. nov., isolated from a freshwater lake located in the Black Forest, Germany, description of Silvanigrellaceae fam. nov., Silvanigrellales ord. nov., reclassification of the order Bdellovibrionales in the class Oligoflexia, reclassification of the families Bacteriovoracaceae and Halobacteriovoraceae in the new order Bacteriovoracales ord. nov., and reclassification of the family Pseudobacteriovoracaceae in the order Oligoflexiales.</title>
        <authorList>
            <person name="Hahn M.W."/>
            <person name="Schmidt J."/>
            <person name="Koll U."/>
            <person name="Rohde M."/>
            <person name="Verbag S."/>
            <person name="Pitt A."/>
            <person name="Nakai R."/>
            <person name="Naganuma T."/>
            <person name="Lang E."/>
        </authorList>
    </citation>
    <scope>NUCLEOTIDE SEQUENCE [LARGE SCALE GENOMIC DNA]</scope>
    <source>
        <strain evidence="6 7">MWH-Nonnen-W8red</strain>
    </source>
</reference>
<protein>
    <recommendedName>
        <fullName evidence="8">GTP pyrophosphokinase</fullName>
    </recommendedName>
</protein>
<comment type="pathway">
    <text evidence="1">Purine metabolism.</text>
</comment>
<dbReference type="Gene3D" id="3.30.460.10">
    <property type="entry name" value="Beta Polymerase, domain 2"/>
    <property type="match status" value="1"/>
</dbReference>
<dbReference type="InterPro" id="IPR043519">
    <property type="entry name" value="NT_sf"/>
</dbReference>
<dbReference type="SMART" id="SM00954">
    <property type="entry name" value="RelA_SpoT"/>
    <property type="match status" value="1"/>
</dbReference>
<evidence type="ECO:0000259" key="5">
    <source>
        <dbReference type="PROSITE" id="PS51880"/>
    </source>
</evidence>
<dbReference type="CDD" id="cd05399">
    <property type="entry name" value="NT_Rel-Spo_like"/>
    <property type="match status" value="1"/>
</dbReference>
<dbReference type="FunFam" id="3.30.460.10:FF:000001">
    <property type="entry name" value="GTP pyrophosphokinase RelA"/>
    <property type="match status" value="1"/>
</dbReference>
<dbReference type="GO" id="GO:0005886">
    <property type="term" value="C:plasma membrane"/>
    <property type="evidence" value="ECO:0007669"/>
    <property type="project" value="TreeGrafter"/>
</dbReference>
<dbReference type="Gene3D" id="3.10.20.30">
    <property type="match status" value="1"/>
</dbReference>
<dbReference type="PROSITE" id="PS51831">
    <property type="entry name" value="HD"/>
    <property type="match status" value="1"/>
</dbReference>
<dbReference type="CDD" id="cd04876">
    <property type="entry name" value="ACT_RelA-SpoT"/>
    <property type="match status" value="1"/>
</dbReference>
<dbReference type="Pfam" id="PF02824">
    <property type="entry name" value="TGS"/>
    <property type="match status" value="1"/>
</dbReference>
<gene>
    <name evidence="6" type="ORF">AXG55_04585</name>
</gene>
<dbReference type="KEGG" id="saqi:AXG55_04585"/>
<dbReference type="InterPro" id="IPR002912">
    <property type="entry name" value="ACT_dom"/>
</dbReference>
<proteinExistence type="inferred from homology"/>
<dbReference type="InterPro" id="IPR004811">
    <property type="entry name" value="RelA/Spo_fam"/>
</dbReference>
<dbReference type="CDD" id="cd01668">
    <property type="entry name" value="TGS_RSH"/>
    <property type="match status" value="1"/>
</dbReference>
<evidence type="ECO:0000256" key="2">
    <source>
        <dbReference type="RuleBase" id="RU003847"/>
    </source>
</evidence>
<accession>A0A1L4D4I2</accession>
<dbReference type="Gene3D" id="1.10.3210.10">
    <property type="entry name" value="Hypothetical protein af1432"/>
    <property type="match status" value="1"/>
</dbReference>
<comment type="similarity">
    <text evidence="2">Belongs to the relA/spoT family.</text>
</comment>
<dbReference type="Pfam" id="PF13291">
    <property type="entry name" value="ACT_4"/>
    <property type="match status" value="1"/>
</dbReference>
<dbReference type="PROSITE" id="PS51671">
    <property type="entry name" value="ACT"/>
    <property type="match status" value="1"/>
</dbReference>
<name>A0A1L4D4I2_9BACT</name>
<evidence type="ECO:0008006" key="8">
    <source>
        <dbReference type="Google" id="ProtNLM"/>
    </source>
</evidence>
<evidence type="ECO:0000256" key="1">
    <source>
        <dbReference type="ARBA" id="ARBA00025704"/>
    </source>
</evidence>
<dbReference type="InterPro" id="IPR012676">
    <property type="entry name" value="TGS-like"/>
</dbReference>
<dbReference type="AlphaFoldDB" id="A0A1L4D4I2"/>
<dbReference type="SUPFAM" id="SSF81271">
    <property type="entry name" value="TGS-like"/>
    <property type="match status" value="1"/>
</dbReference>
<dbReference type="EMBL" id="CP017834">
    <property type="protein sequence ID" value="APJ05087.1"/>
    <property type="molecule type" value="Genomic_DNA"/>
</dbReference>
<dbReference type="FunFam" id="3.10.20.30:FF:000002">
    <property type="entry name" value="GTP pyrophosphokinase (RelA/SpoT)"/>
    <property type="match status" value="1"/>
</dbReference>
<dbReference type="InterPro" id="IPR012675">
    <property type="entry name" value="Beta-grasp_dom_sf"/>
</dbReference>
<organism evidence="6 7">
    <name type="scientific">Silvanigrella aquatica</name>
    <dbReference type="NCBI Taxonomy" id="1915309"/>
    <lineage>
        <taxon>Bacteria</taxon>
        <taxon>Pseudomonadati</taxon>
        <taxon>Bdellovibrionota</taxon>
        <taxon>Oligoflexia</taxon>
        <taxon>Silvanigrellales</taxon>
        <taxon>Silvanigrellaceae</taxon>
        <taxon>Silvanigrella</taxon>
    </lineage>
</organism>
<evidence type="ECO:0000313" key="7">
    <source>
        <dbReference type="Proteomes" id="UP000184731"/>
    </source>
</evidence>
<dbReference type="NCBIfam" id="TIGR00691">
    <property type="entry name" value="spoT_relA"/>
    <property type="match status" value="1"/>
</dbReference>
<dbReference type="InterPro" id="IPR045865">
    <property type="entry name" value="ACT-like_dom_sf"/>
</dbReference>
<feature type="domain" description="TGS" evidence="5">
    <location>
        <begin position="393"/>
        <end position="454"/>
    </location>
</feature>
<comment type="function">
    <text evidence="2">In eubacteria ppGpp (guanosine 3'-diphosphate 5'-diphosphate) is a mediator of the stringent response that coordinates a variety of cellular activities in response to changes in nutritional abundance.</text>
</comment>
<dbReference type="PANTHER" id="PTHR21262">
    <property type="entry name" value="GUANOSINE-3',5'-BIS DIPHOSPHATE 3'-PYROPHOSPHOHYDROLASE"/>
    <property type="match status" value="1"/>
</dbReference>
<dbReference type="PROSITE" id="PS51880">
    <property type="entry name" value="TGS"/>
    <property type="match status" value="1"/>
</dbReference>
<dbReference type="InterPro" id="IPR003607">
    <property type="entry name" value="HD/PDEase_dom"/>
</dbReference>
<dbReference type="InterPro" id="IPR004095">
    <property type="entry name" value="TGS"/>
</dbReference>
<dbReference type="STRING" id="1915309.AXG55_04585"/>
<dbReference type="InterPro" id="IPR006674">
    <property type="entry name" value="HD_domain"/>
</dbReference>
<dbReference type="Proteomes" id="UP000184731">
    <property type="component" value="Chromosome"/>
</dbReference>
<evidence type="ECO:0000313" key="6">
    <source>
        <dbReference type="EMBL" id="APJ05087.1"/>
    </source>
</evidence>
<dbReference type="Pfam" id="PF13328">
    <property type="entry name" value="HD_4"/>
    <property type="match status" value="1"/>
</dbReference>
<evidence type="ECO:0000259" key="3">
    <source>
        <dbReference type="PROSITE" id="PS51671"/>
    </source>
</evidence>
<dbReference type="InterPro" id="IPR033655">
    <property type="entry name" value="TGS_RelA/SpoT"/>
</dbReference>
<dbReference type="Gene3D" id="3.30.70.260">
    <property type="match status" value="1"/>
</dbReference>
<feature type="domain" description="ACT" evidence="3">
    <location>
        <begin position="669"/>
        <end position="743"/>
    </location>
</feature>
<dbReference type="GO" id="GO:0015949">
    <property type="term" value="P:nucleobase-containing small molecule interconversion"/>
    <property type="evidence" value="ECO:0007669"/>
    <property type="project" value="UniProtKB-ARBA"/>
</dbReference>
<sequence>MANDAYTSLKEKCLGYLDLSVEPILYKAYRFAHNLHAGQRRKSGEPYIIHPLAVAEILAEFKMDETSLIAAILHDVVEDTHVSPEEVSKEFGEPVAALVEGLTKLAKVQFRSSQEKMAENFRKMIVAMSRDIRVIIVKLADRTHNMRTLRALNLEKRQRIAEETLEIYAPLAGRLGMYKIKAELEDLCLRELKPSVYYSLIARVAQKKTERDKIIEQAREHLSTRLQESEIKAKVYGRAKHFYSIYRKMSDKQIEFEDIYDLFALRVIVDTPNECYETLGIIHNIYRPVPGRFKDFIAMPKANLYQSLHTTIVAAKGELLEVQIRTAQMHHIAENGIAAHWAYKERRKDPNNTQLNPADFEKFKWLKQIVRHQKELSDPDEFLEAVKVDLFDEEVYVFSPKGDVFELRKGATCLDFAFAIHTDLGLKTTGAKINGRIATLRTRLHSGDVIELLVGNKVRATKDWLNFTTTTKARNKIRAWLRSEERTHSKQIGQEMFEDELTKLGSSFEKLQKSGVFQEINKYFSVGGYEDFVLQIGYGKIDAKGAANKLLNALQLQKPQESGTATDTSKTLQQEMQEARSLQEAFKQRQGKNRAGGEDAVRVQGMTGIVVRMARCCEPLPGQPIVGFVSRSRGVTVHAASCQWALSNDPARRVDCSWNVVSTAAHNVRVRITAHDKPGILAAITKMVSTSQINIAGMECFTNPQKRAVILLKLELADIHQLKDIHQKIEAVDGVIHVERTMG</sequence>
<dbReference type="GO" id="GO:0015969">
    <property type="term" value="P:guanosine tetraphosphate metabolic process"/>
    <property type="evidence" value="ECO:0007669"/>
    <property type="project" value="InterPro"/>
</dbReference>
<dbReference type="FunFam" id="1.10.3210.10:FF:000001">
    <property type="entry name" value="GTP pyrophosphokinase RelA"/>
    <property type="match status" value="1"/>
</dbReference>
<dbReference type="InterPro" id="IPR007685">
    <property type="entry name" value="RelA_SpoT"/>
</dbReference>
<feature type="domain" description="HD" evidence="4">
    <location>
        <begin position="47"/>
        <end position="146"/>
    </location>
</feature>
<dbReference type="SUPFAM" id="SSF81301">
    <property type="entry name" value="Nucleotidyltransferase"/>
    <property type="match status" value="1"/>
</dbReference>
<keyword evidence="7" id="KW-1185">Reference proteome</keyword>
<dbReference type="SUPFAM" id="SSF109604">
    <property type="entry name" value="HD-domain/PDEase-like"/>
    <property type="match status" value="1"/>
</dbReference>
<dbReference type="PANTHER" id="PTHR21262:SF31">
    <property type="entry name" value="GTP PYROPHOSPHOKINASE"/>
    <property type="match status" value="1"/>
</dbReference>
<dbReference type="SUPFAM" id="SSF55021">
    <property type="entry name" value="ACT-like"/>
    <property type="match status" value="1"/>
</dbReference>